<name>A0A0G0SDM2_9BACT</name>
<dbReference type="Gene3D" id="3.40.50.1240">
    <property type="entry name" value="Phosphoglycerate mutase-like"/>
    <property type="match status" value="1"/>
</dbReference>
<protein>
    <recommendedName>
        <fullName evidence="4">Phosphoglycerate mutase</fullName>
    </recommendedName>
</protein>
<accession>A0A0G0SDM2</accession>
<organism evidence="2 3">
    <name type="scientific">Candidatus Yanofskybacteria bacterium GW2011_GWD2_39_48</name>
    <dbReference type="NCBI Taxonomy" id="1619031"/>
    <lineage>
        <taxon>Bacteria</taxon>
        <taxon>Candidatus Yanofskyibacteriota</taxon>
    </lineage>
</organism>
<reference evidence="2 3" key="1">
    <citation type="journal article" date="2015" name="Nature">
        <title>rRNA introns, odd ribosomes, and small enigmatic genomes across a large radiation of phyla.</title>
        <authorList>
            <person name="Brown C.T."/>
            <person name="Hug L.A."/>
            <person name="Thomas B.C."/>
            <person name="Sharon I."/>
            <person name="Castelle C.J."/>
            <person name="Singh A."/>
            <person name="Wilkins M.J."/>
            <person name="Williams K.H."/>
            <person name="Banfield J.F."/>
        </authorList>
    </citation>
    <scope>NUCLEOTIDE SEQUENCE [LARGE SCALE GENOMIC DNA]</scope>
</reference>
<dbReference type="InterPro" id="IPR013078">
    <property type="entry name" value="His_Pase_superF_clade-1"/>
</dbReference>
<feature type="non-terminal residue" evidence="2">
    <location>
        <position position="140"/>
    </location>
</feature>
<gene>
    <name evidence="2" type="ORF">UT53_C0008G0017</name>
</gene>
<dbReference type="AlphaFoldDB" id="A0A0G0SDM2"/>
<dbReference type="InterPro" id="IPR029033">
    <property type="entry name" value="His_PPase_superfam"/>
</dbReference>
<dbReference type="Pfam" id="PF00300">
    <property type="entry name" value="His_Phos_1"/>
    <property type="match status" value="1"/>
</dbReference>
<evidence type="ECO:0008006" key="4">
    <source>
        <dbReference type="Google" id="ProtNLM"/>
    </source>
</evidence>
<evidence type="ECO:0000313" key="2">
    <source>
        <dbReference type="EMBL" id="KKR23762.1"/>
    </source>
</evidence>
<dbReference type="Proteomes" id="UP000034764">
    <property type="component" value="Unassembled WGS sequence"/>
</dbReference>
<comment type="caution">
    <text evidence="2">The sequence shown here is derived from an EMBL/GenBank/DDBJ whole genome shotgun (WGS) entry which is preliminary data.</text>
</comment>
<dbReference type="EMBL" id="LBXD01000008">
    <property type="protein sequence ID" value="KKR23762.1"/>
    <property type="molecule type" value="Genomic_DNA"/>
</dbReference>
<dbReference type="SUPFAM" id="SSF53254">
    <property type="entry name" value="Phosphoglycerate mutase-like"/>
    <property type="match status" value="1"/>
</dbReference>
<dbReference type="CDD" id="cd07067">
    <property type="entry name" value="HP_PGM_like"/>
    <property type="match status" value="1"/>
</dbReference>
<sequence>MKWPKSLTFIRHGESAYNQLKAVKEQDSEYREFRDLFDKEFSVAQSEDWPSEELKLLAKKIWDRIRLGVGDYSTPLTEAGSLQALEIGRALKENIPLPDIIYISPYLRTRQTFEEIKKSWPELGDIKTVHEERIREQEHG</sequence>
<feature type="binding site" evidence="1">
    <location>
        <position position="108"/>
    </location>
    <ligand>
        <name>substrate</name>
    </ligand>
</feature>
<evidence type="ECO:0000313" key="3">
    <source>
        <dbReference type="Proteomes" id="UP000034764"/>
    </source>
</evidence>
<dbReference type="PANTHER" id="PTHR46192">
    <property type="entry name" value="BROAD-RANGE ACID PHOSPHATASE DET1"/>
    <property type="match status" value="1"/>
</dbReference>
<proteinExistence type="predicted"/>
<evidence type="ECO:0000256" key="1">
    <source>
        <dbReference type="PIRSR" id="PIRSR613078-2"/>
    </source>
</evidence>
<dbReference type="InterPro" id="IPR052765">
    <property type="entry name" value="PGM-Related"/>
</dbReference>